<evidence type="ECO:0008006" key="5">
    <source>
        <dbReference type="Google" id="ProtNLM"/>
    </source>
</evidence>
<dbReference type="Proteomes" id="UP000642284">
    <property type="component" value="Unassembled WGS sequence"/>
</dbReference>
<organism evidence="3 4">
    <name type="scientific">Streptomyces polyasparticus</name>
    <dbReference type="NCBI Taxonomy" id="2767826"/>
    <lineage>
        <taxon>Bacteria</taxon>
        <taxon>Bacillati</taxon>
        <taxon>Actinomycetota</taxon>
        <taxon>Actinomycetes</taxon>
        <taxon>Kitasatosporales</taxon>
        <taxon>Streptomycetaceae</taxon>
        <taxon>Streptomyces</taxon>
    </lineage>
</organism>
<keyword evidence="2" id="KW-1133">Transmembrane helix</keyword>
<feature type="compositionally biased region" description="Low complexity" evidence="1">
    <location>
        <begin position="101"/>
        <end position="124"/>
    </location>
</feature>
<evidence type="ECO:0000256" key="2">
    <source>
        <dbReference type="SAM" id="Phobius"/>
    </source>
</evidence>
<sequence>MAPQVIPITLTPQQAATGVTFTLNDRGTPIQIQVPPCRNGDMIPAYLAGNQVFLKIVVGNQPGAARTRPAWGCFGALLVIGALVVGGLILVTKDDDDPADAKGGTTTPPATSAPATPGTETPTESAPPDPFTEGTCLNGELPDSDTPQDASGVEEVECSASDAHYKVIQTFPFTSDMSSCDANPKTEYAYSSRQTLNGATINEYVYCLVGLGSYARS</sequence>
<accession>A0ABR7SUG0</accession>
<keyword evidence="2" id="KW-0812">Transmembrane</keyword>
<feature type="region of interest" description="Disordered" evidence="1">
    <location>
        <begin position="96"/>
        <end position="153"/>
    </location>
</feature>
<gene>
    <name evidence="3" type="ORF">H9Y04_42160</name>
</gene>
<proteinExistence type="predicted"/>
<dbReference type="EMBL" id="JACTVJ010000035">
    <property type="protein sequence ID" value="MBC9719136.1"/>
    <property type="molecule type" value="Genomic_DNA"/>
</dbReference>
<comment type="caution">
    <text evidence="3">The sequence shown here is derived from an EMBL/GenBank/DDBJ whole genome shotgun (WGS) entry which is preliminary data.</text>
</comment>
<protein>
    <recommendedName>
        <fullName evidence="5">Serine/threonine protein kinase</fullName>
    </recommendedName>
</protein>
<evidence type="ECO:0000313" key="3">
    <source>
        <dbReference type="EMBL" id="MBC9719136.1"/>
    </source>
</evidence>
<name>A0ABR7SUG0_9ACTN</name>
<reference evidence="3 4" key="1">
    <citation type="submission" date="2020-08" db="EMBL/GenBank/DDBJ databases">
        <title>Genemic of Streptomyces polyaspartic.</title>
        <authorList>
            <person name="Liu W."/>
        </authorList>
    </citation>
    <scope>NUCLEOTIDE SEQUENCE [LARGE SCALE GENOMIC DNA]</scope>
    <source>
        <strain evidence="3 4">TRM66268-LWL</strain>
    </source>
</reference>
<evidence type="ECO:0000313" key="4">
    <source>
        <dbReference type="Proteomes" id="UP000642284"/>
    </source>
</evidence>
<evidence type="ECO:0000256" key="1">
    <source>
        <dbReference type="SAM" id="MobiDB-lite"/>
    </source>
</evidence>
<keyword evidence="4" id="KW-1185">Reference proteome</keyword>
<dbReference type="RefSeq" id="WP_187819563.1">
    <property type="nucleotide sequence ID" value="NZ_JACTVJ010000035.1"/>
</dbReference>
<feature type="transmembrane region" description="Helical" evidence="2">
    <location>
        <begin position="70"/>
        <end position="91"/>
    </location>
</feature>
<keyword evidence="2" id="KW-0472">Membrane</keyword>